<accession>A0A0D0B964</accession>
<evidence type="ECO:0000313" key="2">
    <source>
        <dbReference type="Proteomes" id="UP000053593"/>
    </source>
</evidence>
<proteinExistence type="predicted"/>
<evidence type="ECO:0000313" key="1">
    <source>
        <dbReference type="EMBL" id="KIK60130.1"/>
    </source>
</evidence>
<dbReference type="HOGENOM" id="CLU_1073846_0_0_1"/>
<name>A0A0D0B964_9AGAR</name>
<protein>
    <submittedName>
        <fullName evidence="1">Uncharacterized protein</fullName>
    </submittedName>
</protein>
<dbReference type="EMBL" id="KN834776">
    <property type="protein sequence ID" value="KIK60130.1"/>
    <property type="molecule type" value="Genomic_DNA"/>
</dbReference>
<dbReference type="OrthoDB" id="10050400at2759"/>
<dbReference type="Proteomes" id="UP000053593">
    <property type="component" value="Unassembled WGS sequence"/>
</dbReference>
<sequence>MNGPITDRWLSRSEISVYQKFENAFLETYTRQLLGHGTPSNFFRSKLKFSALSQDDCAGGGLRRHFGTQDGVREVIQVVLRAAKIWISIPKGQIRVNLPLLPLPSSVNKIYRSADTDPQNSSFVIPLYLEAIFLLIPPAAKKASVEDPRGDAQLMTDLSELVMRGTQTPQTLHQSEAWASQAIAVKMKARGEAYKSLDVCEEIHAAALYDVTTFRDMAGNKKSVRDLFRNWLDQARSIAMTEGIVESSKAWHWIDLGRK</sequence>
<gene>
    <name evidence="1" type="ORF">GYMLUDRAFT_244565</name>
</gene>
<organism evidence="1 2">
    <name type="scientific">Collybiopsis luxurians FD-317 M1</name>
    <dbReference type="NCBI Taxonomy" id="944289"/>
    <lineage>
        <taxon>Eukaryota</taxon>
        <taxon>Fungi</taxon>
        <taxon>Dikarya</taxon>
        <taxon>Basidiomycota</taxon>
        <taxon>Agaricomycotina</taxon>
        <taxon>Agaricomycetes</taxon>
        <taxon>Agaricomycetidae</taxon>
        <taxon>Agaricales</taxon>
        <taxon>Marasmiineae</taxon>
        <taxon>Omphalotaceae</taxon>
        <taxon>Collybiopsis</taxon>
        <taxon>Collybiopsis luxurians</taxon>
    </lineage>
</organism>
<keyword evidence="2" id="KW-1185">Reference proteome</keyword>
<reference evidence="1 2" key="1">
    <citation type="submission" date="2014-04" db="EMBL/GenBank/DDBJ databases">
        <title>Evolutionary Origins and Diversification of the Mycorrhizal Mutualists.</title>
        <authorList>
            <consortium name="DOE Joint Genome Institute"/>
            <consortium name="Mycorrhizal Genomics Consortium"/>
            <person name="Kohler A."/>
            <person name="Kuo A."/>
            <person name="Nagy L.G."/>
            <person name="Floudas D."/>
            <person name="Copeland A."/>
            <person name="Barry K.W."/>
            <person name="Cichocki N."/>
            <person name="Veneault-Fourrey C."/>
            <person name="LaButti K."/>
            <person name="Lindquist E.A."/>
            <person name="Lipzen A."/>
            <person name="Lundell T."/>
            <person name="Morin E."/>
            <person name="Murat C."/>
            <person name="Riley R."/>
            <person name="Ohm R."/>
            <person name="Sun H."/>
            <person name="Tunlid A."/>
            <person name="Henrissat B."/>
            <person name="Grigoriev I.V."/>
            <person name="Hibbett D.S."/>
            <person name="Martin F."/>
        </authorList>
    </citation>
    <scope>NUCLEOTIDE SEQUENCE [LARGE SCALE GENOMIC DNA]</scope>
    <source>
        <strain evidence="1 2">FD-317 M1</strain>
    </source>
</reference>
<dbReference type="AlphaFoldDB" id="A0A0D0B964"/>